<evidence type="ECO:0000313" key="3">
    <source>
        <dbReference type="Proteomes" id="UP000543224"/>
    </source>
</evidence>
<dbReference type="RefSeq" id="WP_176233104.1">
    <property type="nucleotide sequence ID" value="NZ_BLRY01000012.1"/>
</dbReference>
<evidence type="ECO:0000313" key="2">
    <source>
        <dbReference type="EMBL" id="GFP27023.1"/>
    </source>
</evidence>
<gene>
    <name evidence="1" type="ORF">HKBW3S25_00627</name>
    <name evidence="2" type="ORF">HKBW3S33_00436</name>
</gene>
<comment type="caution">
    <text evidence="2">The sequence shown here is derived from an EMBL/GenBank/DDBJ whole genome shotgun (WGS) entry which is preliminary data.</text>
</comment>
<dbReference type="EMBL" id="BLRY01000012">
    <property type="protein sequence ID" value="GFP27023.1"/>
    <property type="molecule type" value="Genomic_DNA"/>
</dbReference>
<dbReference type="Proteomes" id="UP000543224">
    <property type="component" value="Unassembled WGS sequence"/>
</dbReference>
<name>A0A6V8P421_9ACTN</name>
<protein>
    <submittedName>
        <fullName evidence="2">Uncharacterized protein</fullName>
    </submittedName>
</protein>
<dbReference type="AlphaFoldDB" id="A0A6V8P421"/>
<proteinExistence type="predicted"/>
<sequence length="95" mass="11018">MHIHHREKAIKNFIEYVNQANGDICLDLKEKHRLRDKEAGVIIKNLGKIEQATDLPKLDKLTRDKCLKELKETYDLSIRQIERLTGINRGIVAKA</sequence>
<dbReference type="EMBL" id="BLRX01000047">
    <property type="protein sequence ID" value="GFP25169.1"/>
    <property type="molecule type" value="Genomic_DNA"/>
</dbReference>
<reference evidence="3 4" key="1">
    <citation type="journal article" date="2020" name="Front. Microbiol.">
        <title>Single-cell genomics of novel Actinobacteria with the Wood-Ljungdahl pathway discovered in a serpentinizing system.</title>
        <authorList>
            <person name="Merino N."/>
            <person name="Kawai M."/>
            <person name="Boyd E.S."/>
            <person name="Colman D.R."/>
            <person name="McGlynn S.E."/>
            <person name="Nealson K.H."/>
            <person name="Kurokawa K."/>
            <person name="Hongoh Y."/>
        </authorList>
    </citation>
    <scope>NUCLEOTIDE SEQUENCE [LARGE SCALE GENOMIC DNA]</scope>
    <source>
        <strain evidence="1 3">S25</strain>
        <strain evidence="2 4">S33</strain>
    </source>
</reference>
<organism evidence="2 4">
    <name type="scientific">Candidatus Hakubella thermalkaliphila</name>
    <dbReference type="NCBI Taxonomy" id="2754717"/>
    <lineage>
        <taxon>Bacteria</taxon>
        <taxon>Bacillati</taxon>
        <taxon>Actinomycetota</taxon>
        <taxon>Actinomycetota incertae sedis</taxon>
        <taxon>Candidatus Hakubellales</taxon>
        <taxon>Candidatus Hakubellaceae</taxon>
        <taxon>Candidatus Hakubella</taxon>
    </lineage>
</organism>
<dbReference type="Proteomes" id="UP000591948">
    <property type="component" value="Unassembled WGS sequence"/>
</dbReference>
<keyword evidence="4" id="KW-1185">Reference proteome</keyword>
<evidence type="ECO:0000313" key="1">
    <source>
        <dbReference type="EMBL" id="GFP25169.1"/>
    </source>
</evidence>
<accession>A0A6V8P421</accession>
<evidence type="ECO:0000313" key="4">
    <source>
        <dbReference type="Proteomes" id="UP000591948"/>
    </source>
</evidence>